<evidence type="ECO:0000313" key="3">
    <source>
        <dbReference type="Proteomes" id="UP001303115"/>
    </source>
</evidence>
<feature type="region of interest" description="Disordered" evidence="1">
    <location>
        <begin position="663"/>
        <end position="718"/>
    </location>
</feature>
<feature type="region of interest" description="Disordered" evidence="1">
    <location>
        <begin position="528"/>
        <end position="651"/>
    </location>
</feature>
<sequence>MDDPWGSPWAATDPDKDAKLASPAKSDIAPPPRAFLSASSSPRIPAVVEQSPWGGDDAGFGEWATVSETPAHSVWPGGWSGSSPNLAATPRDDLLKASPIALPGNIATPKPANGSVFRQPSPDPWASGFSSRRPSNDAAFAPRLVVEAASPVDAPIDTFEEDALGIEGDAVWDTSNAVGTSETTVVVEPDPITAEPEDEESVEEQTTPVAAPGSDVRLSVESTGQGREYQSSTPSNANTDHEEDRQDSPVTSIDEEPRDLRRGGRKASGKVQELVVKFDGLARAASEEREVISRERSTSPSSVRKGSGSGDAADFGEFEDVDAGEEERPLPQGPPARDPQRVELVVPDAPALLRTALPHDSSSNPSPIAKFGPIHFSVDLDLAAKLFTTTPGAAGETEADQGVPDHVITDSFTAISERKTWYRISRLGSSRRHNAGDDDSYRRVLWPSSTVHDDTTKIVRRWMEEDSIAGRVALGGGISKTQKNMFGWDSSAAPVALDAVFGKKNAHSRASSVQPLQTTGLSLGLADGLAKQSPQHPTHRASGSAGPAVPSFGWSSSSPAETHTTNVIADPPNAVSRPAPQVPPGQGGSFPDDDDDEWGEMISSPVTSQPIATGPAVQMPTARVSAVPAQQSNSVRAASKGAAPNDPWSATDLSVFDSAPAIPKVVDPSAQGPVPASKPETSGPSPSGPTTTDGPPTFSSPIEPQKFSISDTQHEHEKAAQRIIANFPDLSYMLR</sequence>
<evidence type="ECO:0000256" key="1">
    <source>
        <dbReference type="SAM" id="MobiDB-lite"/>
    </source>
</evidence>
<evidence type="ECO:0000313" key="2">
    <source>
        <dbReference type="EMBL" id="KAK4034225.1"/>
    </source>
</evidence>
<organism evidence="2 3">
    <name type="scientific">Parachaetomium inaequale</name>
    <dbReference type="NCBI Taxonomy" id="2588326"/>
    <lineage>
        <taxon>Eukaryota</taxon>
        <taxon>Fungi</taxon>
        <taxon>Dikarya</taxon>
        <taxon>Ascomycota</taxon>
        <taxon>Pezizomycotina</taxon>
        <taxon>Sordariomycetes</taxon>
        <taxon>Sordariomycetidae</taxon>
        <taxon>Sordariales</taxon>
        <taxon>Chaetomiaceae</taxon>
        <taxon>Parachaetomium</taxon>
    </lineage>
</organism>
<gene>
    <name evidence="2" type="ORF">C8A01DRAFT_18924</name>
</gene>
<proteinExistence type="predicted"/>
<dbReference type="EMBL" id="MU854488">
    <property type="protein sequence ID" value="KAK4034225.1"/>
    <property type="molecule type" value="Genomic_DNA"/>
</dbReference>
<name>A0AAN6P9K9_9PEZI</name>
<comment type="caution">
    <text evidence="2">The sequence shown here is derived from an EMBL/GenBank/DDBJ whole genome shotgun (WGS) entry which is preliminary data.</text>
</comment>
<feature type="compositionally biased region" description="Acidic residues" evidence="1">
    <location>
        <begin position="314"/>
        <end position="325"/>
    </location>
</feature>
<accession>A0AAN6P9K9</accession>
<feature type="compositionally biased region" description="Polar residues" evidence="1">
    <location>
        <begin position="553"/>
        <end position="567"/>
    </location>
</feature>
<reference evidence="3" key="1">
    <citation type="journal article" date="2023" name="Mol. Phylogenet. Evol.">
        <title>Genome-scale phylogeny and comparative genomics of the fungal order Sordariales.</title>
        <authorList>
            <person name="Hensen N."/>
            <person name="Bonometti L."/>
            <person name="Westerberg I."/>
            <person name="Brannstrom I.O."/>
            <person name="Guillou S."/>
            <person name="Cros-Aarteil S."/>
            <person name="Calhoun S."/>
            <person name="Haridas S."/>
            <person name="Kuo A."/>
            <person name="Mondo S."/>
            <person name="Pangilinan J."/>
            <person name="Riley R."/>
            <person name="LaButti K."/>
            <person name="Andreopoulos B."/>
            <person name="Lipzen A."/>
            <person name="Chen C."/>
            <person name="Yan M."/>
            <person name="Daum C."/>
            <person name="Ng V."/>
            <person name="Clum A."/>
            <person name="Steindorff A."/>
            <person name="Ohm R.A."/>
            <person name="Martin F."/>
            <person name="Silar P."/>
            <person name="Natvig D.O."/>
            <person name="Lalanne C."/>
            <person name="Gautier V."/>
            <person name="Ament-Velasquez S.L."/>
            <person name="Kruys A."/>
            <person name="Hutchinson M.I."/>
            <person name="Powell A.J."/>
            <person name="Barry K."/>
            <person name="Miller A.N."/>
            <person name="Grigoriev I.V."/>
            <person name="Debuchy R."/>
            <person name="Gladieux P."/>
            <person name="Hiltunen Thoren M."/>
            <person name="Johannesson H."/>
        </authorList>
    </citation>
    <scope>NUCLEOTIDE SEQUENCE [LARGE SCALE GENOMIC DNA]</scope>
    <source>
        <strain evidence="3">CBS 284.82</strain>
    </source>
</reference>
<feature type="region of interest" description="Disordered" evidence="1">
    <location>
        <begin position="174"/>
        <end position="341"/>
    </location>
</feature>
<feature type="compositionally biased region" description="Low complexity" evidence="1">
    <location>
        <begin position="679"/>
        <end position="701"/>
    </location>
</feature>
<protein>
    <submittedName>
        <fullName evidence="2">Uncharacterized protein</fullName>
    </submittedName>
</protein>
<feature type="compositionally biased region" description="Polar residues" evidence="1">
    <location>
        <begin position="174"/>
        <end position="184"/>
    </location>
</feature>
<dbReference type="AlphaFoldDB" id="A0AAN6P9K9"/>
<feature type="compositionally biased region" description="Basic and acidic residues" evidence="1">
    <location>
        <begin position="285"/>
        <end position="297"/>
    </location>
</feature>
<keyword evidence="3" id="KW-1185">Reference proteome</keyword>
<feature type="compositionally biased region" description="Polar residues" evidence="1">
    <location>
        <begin position="220"/>
        <end position="238"/>
    </location>
</feature>
<dbReference type="Proteomes" id="UP001303115">
    <property type="component" value="Unassembled WGS sequence"/>
</dbReference>
<feature type="region of interest" description="Disordered" evidence="1">
    <location>
        <begin position="101"/>
        <end position="134"/>
    </location>
</feature>
<feature type="region of interest" description="Disordered" evidence="1">
    <location>
        <begin position="1"/>
        <end position="62"/>
    </location>
</feature>